<name>A0AAN7GZH8_9PEZI</name>
<comment type="caution">
    <text evidence="1">The sequence shown here is derived from an EMBL/GenBank/DDBJ whole genome shotgun (WGS) entry which is preliminary data.</text>
</comment>
<dbReference type="GO" id="GO:0051479">
    <property type="term" value="P:mannosylglycerate biosynthetic process"/>
    <property type="evidence" value="ECO:0007669"/>
    <property type="project" value="InterPro"/>
</dbReference>
<dbReference type="Gene3D" id="3.90.550.10">
    <property type="entry name" value="Spore Coat Polysaccharide Biosynthesis Protein SpsA, Chain A"/>
    <property type="match status" value="1"/>
</dbReference>
<gene>
    <name evidence="1" type="ORF">QBC38DRAFT_416166</name>
</gene>
<protein>
    <submittedName>
        <fullName evidence="1">Mannosyl-3-phosphoglycerate synthase</fullName>
    </submittedName>
</protein>
<dbReference type="AlphaFoldDB" id="A0AAN7GZH8"/>
<evidence type="ECO:0000313" key="1">
    <source>
        <dbReference type="EMBL" id="KAK4227777.1"/>
    </source>
</evidence>
<reference evidence="1" key="1">
    <citation type="journal article" date="2023" name="Mol. Phylogenet. Evol.">
        <title>Genome-scale phylogeny and comparative genomics of the fungal order Sordariales.</title>
        <authorList>
            <person name="Hensen N."/>
            <person name="Bonometti L."/>
            <person name="Westerberg I."/>
            <person name="Brannstrom I.O."/>
            <person name="Guillou S."/>
            <person name="Cros-Aarteil S."/>
            <person name="Calhoun S."/>
            <person name="Haridas S."/>
            <person name="Kuo A."/>
            <person name="Mondo S."/>
            <person name="Pangilinan J."/>
            <person name="Riley R."/>
            <person name="LaButti K."/>
            <person name="Andreopoulos B."/>
            <person name="Lipzen A."/>
            <person name="Chen C."/>
            <person name="Yan M."/>
            <person name="Daum C."/>
            <person name="Ng V."/>
            <person name="Clum A."/>
            <person name="Steindorff A."/>
            <person name="Ohm R.A."/>
            <person name="Martin F."/>
            <person name="Silar P."/>
            <person name="Natvig D.O."/>
            <person name="Lalanne C."/>
            <person name="Gautier V."/>
            <person name="Ament-Velasquez S.L."/>
            <person name="Kruys A."/>
            <person name="Hutchinson M.I."/>
            <person name="Powell A.J."/>
            <person name="Barry K."/>
            <person name="Miller A.N."/>
            <person name="Grigoriev I.V."/>
            <person name="Debuchy R."/>
            <person name="Gladieux P."/>
            <person name="Hiltunen Thoren M."/>
            <person name="Johannesson H."/>
        </authorList>
    </citation>
    <scope>NUCLEOTIDE SEQUENCE</scope>
    <source>
        <strain evidence="1">CBS 990.96</strain>
    </source>
</reference>
<keyword evidence="2" id="KW-1185">Reference proteome</keyword>
<sequence>MRLTMPNSDRQLGSVSIMQQIDVVELESRSAPPTMIQTSPTSPELTPARVSQETVSFSNQALESVLAKMVIIVPCKDESQTTIRSVLCGIPADCAVILVSNCADGYGSLSDMLKTVCMYGRQAILVHQKYHGAAAAFKAVGIPQLLDSQSPEVERIRDGKGEGMYLGIAMARTFFSEKEYVGFVDADNQIPGSVNEYCRVYAAGFKISHDYRDYAAEEQVMVRISWKCKPKVRDGQISYDEPEGRSSRVVNAWLNRLFAKPFGDDSKFITTGNAGEHAMTMSMALSSRWANGYAIETYQFMDPFLRPMDYSASIDSIRIRIFQIGTLNPHLHRQGDDMHILRMWAAGLGAIWHNLTKGTVIPGIDPTTIEEIRSEMAEYARQEGGIALEEDLPKPRVYPAMDHVDFDLFKRLILHQRYVGGFGAPEFFGVNN</sequence>
<dbReference type="Proteomes" id="UP001301958">
    <property type="component" value="Unassembled WGS sequence"/>
</dbReference>
<dbReference type="EMBL" id="MU865327">
    <property type="protein sequence ID" value="KAK4227777.1"/>
    <property type="molecule type" value="Genomic_DNA"/>
</dbReference>
<reference evidence="1" key="2">
    <citation type="submission" date="2023-05" db="EMBL/GenBank/DDBJ databases">
        <authorList>
            <consortium name="Lawrence Berkeley National Laboratory"/>
            <person name="Steindorff A."/>
            <person name="Hensen N."/>
            <person name="Bonometti L."/>
            <person name="Westerberg I."/>
            <person name="Brannstrom I.O."/>
            <person name="Guillou S."/>
            <person name="Cros-Aarteil S."/>
            <person name="Calhoun S."/>
            <person name="Haridas S."/>
            <person name="Kuo A."/>
            <person name="Mondo S."/>
            <person name="Pangilinan J."/>
            <person name="Riley R."/>
            <person name="Labutti K."/>
            <person name="Andreopoulos B."/>
            <person name="Lipzen A."/>
            <person name="Chen C."/>
            <person name="Yanf M."/>
            <person name="Daum C."/>
            <person name="Ng V."/>
            <person name="Clum A."/>
            <person name="Ohm R."/>
            <person name="Martin F."/>
            <person name="Silar P."/>
            <person name="Natvig D."/>
            <person name="Lalanne C."/>
            <person name="Gautier V."/>
            <person name="Ament-Velasquez S.L."/>
            <person name="Kruys A."/>
            <person name="Hutchinson M.I."/>
            <person name="Powell A.J."/>
            <person name="Barry K."/>
            <person name="Miller A.N."/>
            <person name="Grigoriev I.V."/>
            <person name="Debuchy R."/>
            <person name="Gladieux P."/>
            <person name="Thoren M.H."/>
            <person name="Johannesson H."/>
        </authorList>
    </citation>
    <scope>NUCLEOTIDE SEQUENCE</scope>
    <source>
        <strain evidence="1">CBS 990.96</strain>
    </source>
</reference>
<dbReference type="Pfam" id="PF09488">
    <property type="entry name" value="Osmo_MPGsynth"/>
    <property type="match status" value="1"/>
</dbReference>
<evidence type="ECO:0000313" key="2">
    <source>
        <dbReference type="Proteomes" id="UP001301958"/>
    </source>
</evidence>
<organism evidence="1 2">
    <name type="scientific">Podospora fimiseda</name>
    <dbReference type="NCBI Taxonomy" id="252190"/>
    <lineage>
        <taxon>Eukaryota</taxon>
        <taxon>Fungi</taxon>
        <taxon>Dikarya</taxon>
        <taxon>Ascomycota</taxon>
        <taxon>Pezizomycotina</taxon>
        <taxon>Sordariomycetes</taxon>
        <taxon>Sordariomycetidae</taxon>
        <taxon>Sordariales</taxon>
        <taxon>Podosporaceae</taxon>
        <taxon>Podospora</taxon>
    </lineage>
</organism>
<dbReference type="InterPro" id="IPR029044">
    <property type="entry name" value="Nucleotide-diphossugar_trans"/>
</dbReference>
<proteinExistence type="predicted"/>
<dbReference type="GO" id="GO:0050504">
    <property type="term" value="F:mannosyl-3-phosphoglycerate synthase activity"/>
    <property type="evidence" value="ECO:0007669"/>
    <property type="project" value="InterPro"/>
</dbReference>
<dbReference type="InterPro" id="IPR012812">
    <property type="entry name" value="Osmo_MPG_synth"/>
</dbReference>
<dbReference type="GO" id="GO:0005737">
    <property type="term" value="C:cytoplasm"/>
    <property type="evidence" value="ECO:0007669"/>
    <property type="project" value="InterPro"/>
</dbReference>
<accession>A0AAN7GZH8</accession>